<accession>A0A0G2IDV0</accession>
<dbReference type="GO" id="GO:0071014">
    <property type="term" value="C:post-mRNA release spliceosomal complex"/>
    <property type="evidence" value="ECO:0007669"/>
    <property type="project" value="TreeGrafter"/>
</dbReference>
<gene>
    <name evidence="2" type="ORF">EMCG_05657</name>
</gene>
<proteinExistence type="predicted"/>
<feature type="region of interest" description="Disordered" evidence="1">
    <location>
        <begin position="1"/>
        <end position="75"/>
    </location>
</feature>
<name>A0A0G2IDV0_9EURO</name>
<organism evidence="2 3">
    <name type="scientific">[Emmonsia] crescens</name>
    <dbReference type="NCBI Taxonomy" id="73230"/>
    <lineage>
        <taxon>Eukaryota</taxon>
        <taxon>Fungi</taxon>
        <taxon>Dikarya</taxon>
        <taxon>Ascomycota</taxon>
        <taxon>Pezizomycotina</taxon>
        <taxon>Eurotiomycetes</taxon>
        <taxon>Eurotiomycetidae</taxon>
        <taxon>Onygenales</taxon>
        <taxon>Ajellomycetaceae</taxon>
        <taxon>Emergomyces</taxon>
    </lineage>
</organism>
<dbReference type="Proteomes" id="UP000034164">
    <property type="component" value="Unassembled WGS sequence"/>
</dbReference>
<feature type="compositionally biased region" description="Basic and acidic residues" evidence="1">
    <location>
        <begin position="189"/>
        <end position="205"/>
    </location>
</feature>
<evidence type="ECO:0000313" key="3">
    <source>
        <dbReference type="Proteomes" id="UP000034164"/>
    </source>
</evidence>
<evidence type="ECO:0008006" key="4">
    <source>
        <dbReference type="Google" id="ProtNLM"/>
    </source>
</evidence>
<dbReference type="Pfam" id="PF08315">
    <property type="entry name" value="cwf18"/>
    <property type="match status" value="1"/>
</dbReference>
<evidence type="ECO:0000313" key="2">
    <source>
        <dbReference type="EMBL" id="KKZ68748.1"/>
    </source>
</evidence>
<sequence>MSSSHSTLDAAATDRRARLAKLASLKRKQPEPDSSEQDTSKQDSSKEGTPPDVSARYLSGRNYDPETRGPKLGFEHVPIEGETTLEEQASKIAISTEQAAKEDEEADKPIDLFKLQPKKPNWDLKRDLDEKMKIVNVRTENAIARLVRERIQNAQREAKEKKNMGSGEEDADGDGQEVGIDGGALVEGIHLRERDEAEEERREKEEDAEMG</sequence>
<protein>
    <recommendedName>
        <fullName evidence="4">Cwf18 pre-mRNA splicing factor</fullName>
    </recommendedName>
</protein>
<feature type="compositionally biased region" description="Basic and acidic residues" evidence="1">
    <location>
        <begin position="63"/>
        <end position="75"/>
    </location>
</feature>
<feature type="region of interest" description="Disordered" evidence="1">
    <location>
        <begin position="155"/>
        <end position="211"/>
    </location>
</feature>
<dbReference type="InterPro" id="IPR013169">
    <property type="entry name" value="mRNA_splic_Cwf18-like"/>
</dbReference>
<dbReference type="PANTHER" id="PTHR31551:SF1">
    <property type="entry name" value="COILED-COIL DOMAIN-CONTAINING PROTEIN 12"/>
    <property type="match status" value="1"/>
</dbReference>
<reference evidence="3" key="1">
    <citation type="journal article" date="2015" name="PLoS Genet.">
        <title>The dynamic genome and transcriptome of the human fungal pathogen Blastomyces and close relative Emmonsia.</title>
        <authorList>
            <person name="Munoz J.F."/>
            <person name="Gauthier G.M."/>
            <person name="Desjardins C.A."/>
            <person name="Gallo J.E."/>
            <person name="Holder J."/>
            <person name="Sullivan T.D."/>
            <person name="Marty A.J."/>
            <person name="Carmen J.C."/>
            <person name="Chen Z."/>
            <person name="Ding L."/>
            <person name="Gujja S."/>
            <person name="Magrini V."/>
            <person name="Misas E."/>
            <person name="Mitreva M."/>
            <person name="Priest M."/>
            <person name="Saif S."/>
            <person name="Whiston E.A."/>
            <person name="Young S."/>
            <person name="Zeng Q."/>
            <person name="Goldman W.E."/>
            <person name="Mardis E.R."/>
            <person name="Taylor J.W."/>
            <person name="McEwen J.G."/>
            <person name="Clay O.K."/>
            <person name="Klein B.S."/>
            <person name="Cuomo C.A."/>
        </authorList>
    </citation>
    <scope>NUCLEOTIDE SEQUENCE [LARGE SCALE GENOMIC DNA]</scope>
    <source>
        <strain evidence="3">UAMH 3008</strain>
    </source>
</reference>
<evidence type="ECO:0000256" key="1">
    <source>
        <dbReference type="SAM" id="MobiDB-lite"/>
    </source>
</evidence>
<dbReference type="PANTHER" id="PTHR31551">
    <property type="entry name" value="PRE-MRNA-SPLICING FACTOR CWF18"/>
    <property type="match status" value="1"/>
</dbReference>
<dbReference type="OrthoDB" id="10261348at2759"/>
<dbReference type="AlphaFoldDB" id="A0A0G2IDV0"/>
<dbReference type="GO" id="GO:0005684">
    <property type="term" value="C:U2-type spliceosomal complex"/>
    <property type="evidence" value="ECO:0007669"/>
    <property type="project" value="TreeGrafter"/>
</dbReference>
<dbReference type="VEuPathDB" id="FungiDB:EMCG_05657"/>
<dbReference type="EMBL" id="LCZI01000059">
    <property type="protein sequence ID" value="KKZ68748.1"/>
    <property type="molecule type" value="Genomic_DNA"/>
</dbReference>
<comment type="caution">
    <text evidence="2">The sequence shown here is derived from an EMBL/GenBank/DDBJ whole genome shotgun (WGS) entry which is preliminary data.</text>
</comment>